<keyword evidence="1" id="KW-0479">Metal-binding</keyword>
<evidence type="ECO:0000313" key="6">
    <source>
        <dbReference type="Proteomes" id="UP001165060"/>
    </source>
</evidence>
<keyword evidence="4" id="KW-0175">Coiled coil</keyword>
<evidence type="ECO:0000256" key="2">
    <source>
        <dbReference type="ARBA" id="ARBA00022771"/>
    </source>
</evidence>
<gene>
    <name evidence="5" type="ORF">TeGR_g7486</name>
</gene>
<keyword evidence="2" id="KW-0863">Zinc-finger</keyword>
<dbReference type="PANTHER" id="PTHR23323">
    <property type="entry name" value="VACUOLAR PROTEIN SORTING-ASSOCIATED PROTEIN"/>
    <property type="match status" value="1"/>
</dbReference>
<keyword evidence="3" id="KW-0862">Zinc</keyword>
<dbReference type="PANTHER" id="PTHR23323:SF26">
    <property type="entry name" value="VACUOLAR PROTEIN SORTING-ASSOCIATED PROTEIN 18 HOMOLOG"/>
    <property type="match status" value="1"/>
</dbReference>
<feature type="coiled-coil region" evidence="4">
    <location>
        <begin position="161"/>
        <end position="188"/>
    </location>
</feature>
<evidence type="ECO:0000256" key="4">
    <source>
        <dbReference type="SAM" id="Coils"/>
    </source>
</evidence>
<keyword evidence="6" id="KW-1185">Reference proteome</keyword>
<feature type="non-terminal residue" evidence="5">
    <location>
        <position position="1"/>
    </location>
</feature>
<name>A0ABQ6MWZ1_9STRA</name>
<dbReference type="EMBL" id="BRYB01004624">
    <property type="protein sequence ID" value="GMI34293.1"/>
    <property type="molecule type" value="Genomic_DNA"/>
</dbReference>
<sequence>CKSTSIHNFLVTVYVSMSSEEPLFRFLTSPTSSCIDHAFALRTTLKSQRHHRSTVKLYMAMSMQKEAVELALKVDPVLARELAKGAVGATEKKRLWLMIAKSAATTPNGTSSAVSAVIAELRASGGSLSIEDVLPFLPDFATIDEFKDEICAALQGYSDTVARYKEDLAEADMVCEGLQEEISWLEKEGVQKVDYENQRCAISGKRLDGGDVYAFRSGFVVRVEEMRKLAWGALNEDQRERVEWLEKELADGAEEEGEGVLALRQELDGLLAAECPCTGDLMIESISVPLPGWDEDQ</sequence>
<accession>A0ABQ6MWZ1</accession>
<proteinExistence type="predicted"/>
<evidence type="ECO:0000256" key="1">
    <source>
        <dbReference type="ARBA" id="ARBA00022723"/>
    </source>
</evidence>
<dbReference type="Proteomes" id="UP001165060">
    <property type="component" value="Unassembled WGS sequence"/>
</dbReference>
<reference evidence="5 6" key="1">
    <citation type="journal article" date="2023" name="Commun. Biol.">
        <title>Genome analysis of Parmales, the sister group of diatoms, reveals the evolutionary specialization of diatoms from phago-mixotrophs to photoautotrophs.</title>
        <authorList>
            <person name="Ban H."/>
            <person name="Sato S."/>
            <person name="Yoshikawa S."/>
            <person name="Yamada K."/>
            <person name="Nakamura Y."/>
            <person name="Ichinomiya M."/>
            <person name="Sato N."/>
            <person name="Blanc-Mathieu R."/>
            <person name="Endo H."/>
            <person name="Kuwata A."/>
            <person name="Ogata H."/>
        </authorList>
    </citation>
    <scope>NUCLEOTIDE SEQUENCE [LARGE SCALE GENOMIC DNA]</scope>
</reference>
<protein>
    <submittedName>
        <fullName evidence="5">Uncharacterized protein</fullName>
    </submittedName>
</protein>
<comment type="caution">
    <text evidence="5">The sequence shown here is derived from an EMBL/GenBank/DDBJ whole genome shotgun (WGS) entry which is preliminary data.</text>
</comment>
<evidence type="ECO:0000256" key="3">
    <source>
        <dbReference type="ARBA" id="ARBA00022833"/>
    </source>
</evidence>
<organism evidence="5 6">
    <name type="scientific">Tetraparma gracilis</name>
    <dbReference type="NCBI Taxonomy" id="2962635"/>
    <lineage>
        <taxon>Eukaryota</taxon>
        <taxon>Sar</taxon>
        <taxon>Stramenopiles</taxon>
        <taxon>Ochrophyta</taxon>
        <taxon>Bolidophyceae</taxon>
        <taxon>Parmales</taxon>
        <taxon>Triparmaceae</taxon>
        <taxon>Tetraparma</taxon>
    </lineage>
</organism>
<evidence type="ECO:0000313" key="5">
    <source>
        <dbReference type="EMBL" id="GMI34293.1"/>
    </source>
</evidence>